<dbReference type="OrthoDB" id="10426007at2759"/>
<comment type="caution">
    <text evidence="2">The sequence shown here is derived from an EMBL/GenBank/DDBJ whole genome shotgun (WGS) entry which is preliminary data.</text>
</comment>
<name>A0A9W8M9M7_9AGAR</name>
<feature type="transmembrane region" description="Helical" evidence="1">
    <location>
        <begin position="236"/>
        <end position="258"/>
    </location>
</feature>
<accession>A0A9W8M9M7</accession>
<protein>
    <submittedName>
        <fullName evidence="2">Uncharacterized protein</fullName>
    </submittedName>
</protein>
<feature type="transmembrane region" description="Helical" evidence="1">
    <location>
        <begin position="201"/>
        <end position="224"/>
    </location>
</feature>
<dbReference type="EMBL" id="JANBPK010001264">
    <property type="protein sequence ID" value="KAJ2923930.1"/>
    <property type="molecule type" value="Genomic_DNA"/>
</dbReference>
<gene>
    <name evidence="2" type="ORF">H1R20_g13169</name>
</gene>
<reference evidence="2" key="1">
    <citation type="submission" date="2022-06" db="EMBL/GenBank/DDBJ databases">
        <title>Genome Sequence of Candolleomyces eurysporus.</title>
        <authorList>
            <person name="Buettner E."/>
        </authorList>
    </citation>
    <scope>NUCLEOTIDE SEQUENCE</scope>
    <source>
        <strain evidence="2">VTCC 930004</strain>
    </source>
</reference>
<proteinExistence type="predicted"/>
<feature type="non-terminal residue" evidence="2">
    <location>
        <position position="436"/>
    </location>
</feature>
<evidence type="ECO:0000256" key="1">
    <source>
        <dbReference type="SAM" id="Phobius"/>
    </source>
</evidence>
<feature type="transmembrane region" description="Helical" evidence="1">
    <location>
        <begin position="124"/>
        <end position="146"/>
    </location>
</feature>
<organism evidence="2 3">
    <name type="scientific">Candolleomyces eurysporus</name>
    <dbReference type="NCBI Taxonomy" id="2828524"/>
    <lineage>
        <taxon>Eukaryota</taxon>
        <taxon>Fungi</taxon>
        <taxon>Dikarya</taxon>
        <taxon>Basidiomycota</taxon>
        <taxon>Agaricomycotina</taxon>
        <taxon>Agaricomycetes</taxon>
        <taxon>Agaricomycetidae</taxon>
        <taxon>Agaricales</taxon>
        <taxon>Agaricineae</taxon>
        <taxon>Psathyrellaceae</taxon>
        <taxon>Candolleomyces</taxon>
    </lineage>
</organism>
<keyword evidence="1" id="KW-0472">Membrane</keyword>
<keyword evidence="1" id="KW-1133">Transmembrane helix</keyword>
<dbReference type="AlphaFoldDB" id="A0A9W8M9M7"/>
<evidence type="ECO:0000313" key="2">
    <source>
        <dbReference type="EMBL" id="KAJ2923930.1"/>
    </source>
</evidence>
<keyword evidence="3" id="KW-1185">Reference proteome</keyword>
<sequence length="436" mass="48661">MPWFGPGEGLSRLSPLFRSGQLTWEIASELPVAALLDAAQSVLAKPALAHLFCDLTKTLRVENIVSLPCKIVQEITYVPTRTASRSAASTITPPPEPISPQFLPQPGPGTLPDDVSPPDLMDLIIPYSLIFIWFIGMISVFAFRFSSGLPSLSRFKPTLQASSSSRSHVDKLSRLKSIVDQAFISLQAFCSLLSPNPIMEVFWHTAGLLLFLYALCGGRVFWTLASQFVGAAMRAARLVFSWISKPALVNIFCILAKALRVDKLVPLPCDANPFVPPQLVQPAKPRDFVDACILILLDTFLCILVVLMAVAVFLFVKLTRSIRLLIQSSPSQTSRDYVVPKESQENLEPLVDWDSDPAPTLYVDKATRVVEEVVFNHFRDGESEPYCRKKKRRIVSRKIERVRFDIVSCFPSFVPHSPFLVDLSLRPWPEQVYGDF</sequence>
<evidence type="ECO:0000313" key="3">
    <source>
        <dbReference type="Proteomes" id="UP001140091"/>
    </source>
</evidence>
<dbReference type="Proteomes" id="UP001140091">
    <property type="component" value="Unassembled WGS sequence"/>
</dbReference>
<keyword evidence="1" id="KW-0812">Transmembrane</keyword>
<feature type="transmembrane region" description="Helical" evidence="1">
    <location>
        <begin position="293"/>
        <end position="316"/>
    </location>
</feature>